<organism evidence="1 2">
    <name type="scientific">Dimorphilus gyrociliatus</name>
    <dbReference type="NCBI Taxonomy" id="2664684"/>
    <lineage>
        <taxon>Eukaryota</taxon>
        <taxon>Metazoa</taxon>
        <taxon>Spiralia</taxon>
        <taxon>Lophotrochozoa</taxon>
        <taxon>Annelida</taxon>
        <taxon>Polychaeta</taxon>
        <taxon>Polychaeta incertae sedis</taxon>
        <taxon>Dinophilidae</taxon>
        <taxon>Dimorphilus</taxon>
    </lineage>
</organism>
<keyword evidence="2" id="KW-1185">Reference proteome</keyword>
<dbReference type="AlphaFoldDB" id="A0A7I8WEN6"/>
<proteinExistence type="predicted"/>
<evidence type="ECO:0000313" key="2">
    <source>
        <dbReference type="Proteomes" id="UP000549394"/>
    </source>
</evidence>
<name>A0A7I8WEN6_9ANNE</name>
<dbReference type="Proteomes" id="UP000549394">
    <property type="component" value="Unassembled WGS sequence"/>
</dbReference>
<accession>A0A7I8WEN6</accession>
<protein>
    <submittedName>
        <fullName evidence="1">Uncharacterized protein</fullName>
    </submittedName>
</protein>
<sequence length="216" mass="24558">MPDKKSLYDKLMAIIRASGDDFQLSTSKTKINCKICKKDLKIRYKSDLDDHAMVFSHTNGLSIKNEKLKHVVDSEGLMRDVFMGHNVSLNICDSPVYRSAMKKFNVKTFSSRTENCKLKKAFESRPIQLCARFMKKKLIMIFDSTKNDGKNYTVVHMSTTEEPSNFELVYADASDFSHNHETIESLIINSLSCISQPISNVVLISHRCCACKRISA</sequence>
<gene>
    <name evidence="1" type="ORF">DGYR_LOCUS13880</name>
</gene>
<reference evidence="1 2" key="1">
    <citation type="submission" date="2020-08" db="EMBL/GenBank/DDBJ databases">
        <authorList>
            <person name="Hejnol A."/>
        </authorList>
    </citation>
    <scope>NUCLEOTIDE SEQUENCE [LARGE SCALE GENOMIC DNA]</scope>
</reference>
<dbReference type="EMBL" id="CAJFCJ010000068">
    <property type="protein sequence ID" value="CAD5126644.1"/>
    <property type="molecule type" value="Genomic_DNA"/>
</dbReference>
<comment type="caution">
    <text evidence="1">The sequence shown here is derived from an EMBL/GenBank/DDBJ whole genome shotgun (WGS) entry which is preliminary data.</text>
</comment>
<evidence type="ECO:0000313" key="1">
    <source>
        <dbReference type="EMBL" id="CAD5126644.1"/>
    </source>
</evidence>